<keyword evidence="6 11" id="KW-0812">Transmembrane</keyword>
<dbReference type="InterPro" id="IPR049031">
    <property type="entry name" value="T2SSK_SAM-like_1st"/>
</dbReference>
<evidence type="ECO:0000259" key="12">
    <source>
        <dbReference type="Pfam" id="PF03934"/>
    </source>
</evidence>
<dbReference type="Pfam" id="PF21687">
    <property type="entry name" value="T2SSK_1st"/>
    <property type="match status" value="1"/>
</dbReference>
<feature type="domain" description="T2SS protein K second SAM-like" evidence="12">
    <location>
        <begin position="225"/>
        <end position="292"/>
    </location>
</feature>
<keyword evidence="7" id="KW-0653">Protein transport</keyword>
<evidence type="ECO:0000313" key="14">
    <source>
        <dbReference type="EMBL" id="MFD2096879.1"/>
    </source>
</evidence>
<keyword evidence="5 10" id="KW-0997">Cell inner membrane</keyword>
<comment type="similarity">
    <text evidence="2 10">Belongs to the GSP K family.</text>
</comment>
<evidence type="ECO:0000259" key="13">
    <source>
        <dbReference type="Pfam" id="PF21687"/>
    </source>
</evidence>
<evidence type="ECO:0000256" key="10">
    <source>
        <dbReference type="PIRNR" id="PIRNR002786"/>
    </source>
</evidence>
<dbReference type="EMBL" id="JBHUHT010000013">
    <property type="protein sequence ID" value="MFD2096879.1"/>
    <property type="molecule type" value="Genomic_DNA"/>
</dbReference>
<keyword evidence="4 10" id="KW-1003">Cell membrane</keyword>
<accession>A0ABW4XNZ7</accession>
<dbReference type="Proteomes" id="UP001597380">
    <property type="component" value="Unassembled WGS sequence"/>
</dbReference>
<evidence type="ECO:0000256" key="4">
    <source>
        <dbReference type="ARBA" id="ARBA00022475"/>
    </source>
</evidence>
<dbReference type="SUPFAM" id="SSF158544">
    <property type="entry name" value="GspK insert domain-like"/>
    <property type="match status" value="2"/>
</dbReference>
<reference evidence="15" key="1">
    <citation type="journal article" date="2019" name="Int. J. Syst. Evol. Microbiol.">
        <title>The Global Catalogue of Microorganisms (GCM) 10K type strain sequencing project: providing services to taxonomists for standard genome sequencing and annotation.</title>
        <authorList>
            <consortium name="The Broad Institute Genomics Platform"/>
            <consortium name="The Broad Institute Genome Sequencing Center for Infectious Disease"/>
            <person name="Wu L."/>
            <person name="Ma J."/>
        </authorList>
    </citation>
    <scope>NUCLEOTIDE SEQUENCE [LARGE SCALE GENOMIC DNA]</scope>
    <source>
        <strain evidence="15">CGMCC 1.10992</strain>
    </source>
</reference>
<gene>
    <name evidence="14" type="primary">gspK</name>
    <name evidence="14" type="ORF">ACFSJ3_12850</name>
</gene>
<dbReference type="RefSeq" id="WP_345339602.1">
    <property type="nucleotide sequence ID" value="NZ_BAABLI010000009.1"/>
</dbReference>
<proteinExistence type="inferred from homology"/>
<keyword evidence="3 10" id="KW-0813">Transport</keyword>
<dbReference type="Gene3D" id="1.10.40.60">
    <property type="entry name" value="EpsJ-like"/>
    <property type="match status" value="2"/>
</dbReference>
<name>A0ABW4XNZ7_9GAMM</name>
<dbReference type="InterPro" id="IPR049179">
    <property type="entry name" value="T2SSK_SAM-like_2nd"/>
</dbReference>
<dbReference type="Pfam" id="PF03934">
    <property type="entry name" value="T2SSK"/>
    <property type="match status" value="1"/>
</dbReference>
<evidence type="ECO:0000256" key="8">
    <source>
        <dbReference type="ARBA" id="ARBA00022989"/>
    </source>
</evidence>
<feature type="transmembrane region" description="Helical" evidence="11">
    <location>
        <begin position="12"/>
        <end position="33"/>
    </location>
</feature>
<comment type="caution">
    <text evidence="14">The sequence shown here is derived from an EMBL/GenBank/DDBJ whole genome shotgun (WGS) entry which is preliminary data.</text>
</comment>
<evidence type="ECO:0000256" key="3">
    <source>
        <dbReference type="ARBA" id="ARBA00022448"/>
    </source>
</evidence>
<evidence type="ECO:0000256" key="5">
    <source>
        <dbReference type="ARBA" id="ARBA00022519"/>
    </source>
</evidence>
<dbReference type="InterPro" id="IPR045584">
    <property type="entry name" value="Pilin-like"/>
</dbReference>
<protein>
    <recommendedName>
        <fullName evidence="10">Type II secretion system protein K</fullName>
    </recommendedName>
</protein>
<feature type="domain" description="T2SS protein K first SAM-like" evidence="13">
    <location>
        <begin position="108"/>
        <end position="219"/>
    </location>
</feature>
<evidence type="ECO:0000256" key="11">
    <source>
        <dbReference type="SAM" id="Phobius"/>
    </source>
</evidence>
<keyword evidence="15" id="KW-1185">Reference proteome</keyword>
<dbReference type="Gene3D" id="3.30.1300.30">
    <property type="entry name" value="GSPII I/J protein-like"/>
    <property type="match status" value="1"/>
</dbReference>
<keyword evidence="8 11" id="KW-1133">Transmembrane helix</keyword>
<dbReference type="SUPFAM" id="SSF54523">
    <property type="entry name" value="Pili subunits"/>
    <property type="match status" value="1"/>
</dbReference>
<comment type="subcellular location">
    <subcellularLocation>
        <location evidence="1 10">Cell inner membrane</location>
    </subcellularLocation>
</comment>
<organism evidence="14 15">
    <name type="scientific">Corallincola platygyrae</name>
    <dbReference type="NCBI Taxonomy" id="1193278"/>
    <lineage>
        <taxon>Bacteria</taxon>
        <taxon>Pseudomonadati</taxon>
        <taxon>Pseudomonadota</taxon>
        <taxon>Gammaproteobacteria</taxon>
        <taxon>Alteromonadales</taxon>
        <taxon>Psychromonadaceae</taxon>
        <taxon>Corallincola</taxon>
    </lineage>
</organism>
<evidence type="ECO:0000256" key="6">
    <source>
        <dbReference type="ARBA" id="ARBA00022692"/>
    </source>
</evidence>
<evidence type="ECO:0000313" key="15">
    <source>
        <dbReference type="Proteomes" id="UP001597380"/>
    </source>
</evidence>
<dbReference type="InterPro" id="IPR038072">
    <property type="entry name" value="GspK_central_sf"/>
</dbReference>
<evidence type="ECO:0000256" key="7">
    <source>
        <dbReference type="ARBA" id="ARBA00022927"/>
    </source>
</evidence>
<keyword evidence="9 10" id="KW-0472">Membrane</keyword>
<evidence type="ECO:0000256" key="2">
    <source>
        <dbReference type="ARBA" id="ARBA00007246"/>
    </source>
</evidence>
<dbReference type="InterPro" id="IPR005628">
    <property type="entry name" value="GspK"/>
</dbReference>
<dbReference type="PANTHER" id="PTHR38831">
    <property type="entry name" value="TYPE II SECRETION SYSTEM PROTEIN K"/>
    <property type="match status" value="1"/>
</dbReference>
<dbReference type="NCBIfam" id="NF037980">
    <property type="entry name" value="T2SS_GspK"/>
    <property type="match status" value="1"/>
</dbReference>
<evidence type="ECO:0000256" key="9">
    <source>
        <dbReference type="ARBA" id="ARBA00023136"/>
    </source>
</evidence>
<sequence>MVVTSSSPKRQRGVAIITVMLVVALAVIIAANMTERLGLQMRRAENLILGNQGLWYAMGAEQFAIKILQQDIKDDEDVIHLGQNWAQEGNEFPVEGGTLGGQVIDMQSCFNLNSVAGSDPKKELKARPVQSRMFQALLEELEVDAYEAEQIAEALRDWIDADSIMASSVGAEDAEYESMAVPYLTANSLLAHASELRAIRGVTAEIYEKVRPYVCALPENPTLKVNVNTIKPEHAAILAAVLTPRINLSEAQDLINNRPKNGFENIDEFWRQPEVSAVGSGNQGQKEALVVNSHYFLLQAKTEVADLKFKLESLMKRGQDNKLVVIRRQMGGTQ</sequence>
<evidence type="ECO:0000256" key="1">
    <source>
        <dbReference type="ARBA" id="ARBA00004533"/>
    </source>
</evidence>
<dbReference type="PANTHER" id="PTHR38831:SF1">
    <property type="entry name" value="TYPE II SECRETION SYSTEM PROTEIN K-RELATED"/>
    <property type="match status" value="1"/>
</dbReference>
<dbReference type="PIRSF" id="PIRSF002786">
    <property type="entry name" value="XcpX"/>
    <property type="match status" value="1"/>
</dbReference>